<dbReference type="EMBL" id="QTSX02000867">
    <property type="protein sequence ID" value="KAJ9084228.1"/>
    <property type="molecule type" value="Genomic_DNA"/>
</dbReference>
<sequence>MPPPNEIDNYFPLETRAQGKDLSPDPEFLWATNPKDQRATCLRFPEVEPLQAEAKNDDSNNETSQTKGTIAPTEGKIKAPNGGNKIPTISFMSLKGTPATNQESPPRKRHEPTAQPHDHNSRAR</sequence>
<accession>A0ACC2UBG6</accession>
<reference evidence="1" key="1">
    <citation type="submission" date="2022-04" db="EMBL/GenBank/DDBJ databases">
        <title>Genome of the entomopathogenic fungus Entomophthora muscae.</title>
        <authorList>
            <person name="Elya C."/>
            <person name="Lovett B.R."/>
            <person name="Lee E."/>
            <person name="Macias A.M."/>
            <person name="Hajek A.E."/>
            <person name="De Bivort B.L."/>
            <person name="Kasson M.T."/>
            <person name="De Fine Licht H.H."/>
            <person name="Stajich J.E."/>
        </authorList>
    </citation>
    <scope>NUCLEOTIDE SEQUENCE</scope>
    <source>
        <strain evidence="1">Berkeley</strain>
    </source>
</reference>
<gene>
    <name evidence="1" type="ORF">DSO57_1026646</name>
</gene>
<dbReference type="Proteomes" id="UP001165960">
    <property type="component" value="Unassembled WGS sequence"/>
</dbReference>
<keyword evidence="2" id="KW-1185">Reference proteome</keyword>
<protein>
    <submittedName>
        <fullName evidence="1">Uncharacterized protein</fullName>
    </submittedName>
</protein>
<organism evidence="1 2">
    <name type="scientific">Entomophthora muscae</name>
    <dbReference type="NCBI Taxonomy" id="34485"/>
    <lineage>
        <taxon>Eukaryota</taxon>
        <taxon>Fungi</taxon>
        <taxon>Fungi incertae sedis</taxon>
        <taxon>Zoopagomycota</taxon>
        <taxon>Entomophthoromycotina</taxon>
        <taxon>Entomophthoromycetes</taxon>
        <taxon>Entomophthorales</taxon>
        <taxon>Entomophthoraceae</taxon>
        <taxon>Entomophthora</taxon>
    </lineage>
</organism>
<evidence type="ECO:0000313" key="2">
    <source>
        <dbReference type="Proteomes" id="UP001165960"/>
    </source>
</evidence>
<proteinExistence type="predicted"/>
<comment type="caution">
    <text evidence="1">The sequence shown here is derived from an EMBL/GenBank/DDBJ whole genome shotgun (WGS) entry which is preliminary data.</text>
</comment>
<evidence type="ECO:0000313" key="1">
    <source>
        <dbReference type="EMBL" id="KAJ9084228.1"/>
    </source>
</evidence>
<name>A0ACC2UBG6_9FUNG</name>